<dbReference type="PANTHER" id="PTHR13190">
    <property type="entry name" value="AUTOPHAGY-RELATED 2, ISOFORM A"/>
    <property type="match status" value="1"/>
</dbReference>
<keyword evidence="9" id="KW-0472">Membrane</keyword>
<reference evidence="13" key="1">
    <citation type="submission" date="2023-10" db="EMBL/GenBank/DDBJ databases">
        <title>Genome assembly of Pristionchus species.</title>
        <authorList>
            <person name="Yoshida K."/>
            <person name="Sommer R.J."/>
        </authorList>
    </citation>
    <scope>NUCLEOTIDE SEQUENCE</scope>
    <source>
        <strain evidence="13">RS0144</strain>
    </source>
</reference>
<evidence type="ECO:0000256" key="12">
    <source>
        <dbReference type="SAM" id="MobiDB-lite"/>
    </source>
</evidence>
<gene>
    <name evidence="13" type="ORF">PENTCL1PPCAC_29180</name>
</gene>
<evidence type="ECO:0000256" key="1">
    <source>
        <dbReference type="ARBA" id="ARBA00004406"/>
    </source>
</evidence>
<dbReference type="InterPro" id="IPR026849">
    <property type="entry name" value="ATG2"/>
</dbReference>
<dbReference type="AlphaFoldDB" id="A0AAV5UJ13"/>
<dbReference type="GO" id="GO:0000045">
    <property type="term" value="P:autophagosome assembly"/>
    <property type="evidence" value="ECO:0007669"/>
    <property type="project" value="TreeGrafter"/>
</dbReference>
<comment type="catalytic activity">
    <reaction evidence="11">
        <text>a 1,2-diacyl-sn-glycero-3-phosphoethanolamine(in) = a 1,2-diacyl-sn-glycero-3-phosphoethanolamine(out)</text>
        <dbReference type="Rhea" id="RHEA:38895"/>
        <dbReference type="ChEBI" id="CHEBI:64612"/>
    </reaction>
</comment>
<keyword evidence="8" id="KW-0445">Lipid transport</keyword>
<dbReference type="GO" id="GO:0061908">
    <property type="term" value="C:phagophore"/>
    <property type="evidence" value="ECO:0007669"/>
    <property type="project" value="TreeGrafter"/>
</dbReference>
<evidence type="ECO:0000256" key="4">
    <source>
        <dbReference type="ARBA" id="ARBA00018070"/>
    </source>
</evidence>
<feature type="region of interest" description="Disordered" evidence="12">
    <location>
        <begin position="367"/>
        <end position="387"/>
    </location>
</feature>
<dbReference type="GO" id="GO:0061709">
    <property type="term" value="P:reticulophagy"/>
    <property type="evidence" value="ECO:0007669"/>
    <property type="project" value="TreeGrafter"/>
</dbReference>
<dbReference type="GO" id="GO:0043495">
    <property type="term" value="F:protein-membrane adaptor activity"/>
    <property type="evidence" value="ECO:0007669"/>
    <property type="project" value="TreeGrafter"/>
</dbReference>
<dbReference type="GO" id="GO:0006869">
    <property type="term" value="P:lipid transport"/>
    <property type="evidence" value="ECO:0007669"/>
    <property type="project" value="UniProtKB-KW"/>
</dbReference>
<dbReference type="Pfam" id="PF13329">
    <property type="entry name" value="ATG2_CAD"/>
    <property type="match status" value="1"/>
</dbReference>
<dbReference type="EMBL" id="BTSX01000006">
    <property type="protein sequence ID" value="GMT07006.1"/>
    <property type="molecule type" value="Genomic_DNA"/>
</dbReference>
<feature type="compositionally biased region" description="Acidic residues" evidence="12">
    <location>
        <begin position="75"/>
        <end position="85"/>
    </location>
</feature>
<evidence type="ECO:0000256" key="10">
    <source>
        <dbReference type="ARBA" id="ARBA00024479"/>
    </source>
</evidence>
<evidence type="ECO:0000256" key="3">
    <source>
        <dbReference type="ARBA" id="ARBA00009714"/>
    </source>
</evidence>
<organism evidence="13 14">
    <name type="scientific">Pristionchus entomophagus</name>
    <dbReference type="NCBI Taxonomy" id="358040"/>
    <lineage>
        <taxon>Eukaryota</taxon>
        <taxon>Metazoa</taxon>
        <taxon>Ecdysozoa</taxon>
        <taxon>Nematoda</taxon>
        <taxon>Chromadorea</taxon>
        <taxon>Rhabditida</taxon>
        <taxon>Rhabditina</taxon>
        <taxon>Diplogasteromorpha</taxon>
        <taxon>Diplogasteroidea</taxon>
        <taxon>Neodiplogasteridae</taxon>
        <taxon>Pristionchus</taxon>
    </lineage>
</organism>
<keyword evidence="5" id="KW-0813">Transport</keyword>
<comment type="catalytic activity">
    <reaction evidence="10">
        <text>a 1,2-diacyl-sn-glycero-3-phospho-L-serine(in) = a 1,2-diacyl-sn-glycero-3-phospho-L-serine(out)</text>
        <dbReference type="Rhea" id="RHEA:38663"/>
        <dbReference type="ChEBI" id="CHEBI:57262"/>
    </reaction>
</comment>
<evidence type="ECO:0000256" key="6">
    <source>
        <dbReference type="ARBA" id="ARBA00022824"/>
    </source>
</evidence>
<comment type="caution">
    <text evidence="13">The sequence shown here is derived from an EMBL/GenBank/DDBJ whole genome shotgun (WGS) entry which is preliminary data.</text>
</comment>
<accession>A0AAV5UJ13</accession>
<dbReference type="GO" id="GO:0034045">
    <property type="term" value="C:phagophore assembly site membrane"/>
    <property type="evidence" value="ECO:0007669"/>
    <property type="project" value="UniProtKB-SubCell"/>
</dbReference>
<protein>
    <recommendedName>
        <fullName evidence="4">Autophagy-related protein 2</fullName>
    </recommendedName>
</protein>
<dbReference type="PANTHER" id="PTHR13190:SF1">
    <property type="entry name" value="AUTOPHAGY-RELATED 2, ISOFORM A"/>
    <property type="match status" value="1"/>
</dbReference>
<dbReference type="GO" id="GO:0061723">
    <property type="term" value="P:glycophagy"/>
    <property type="evidence" value="ECO:0007669"/>
    <property type="project" value="TreeGrafter"/>
</dbReference>
<sequence length="387" mass="43033">FDMDAAQTQRALDEVDNPAGDWASSSSDLLSRSTMEGSMYGGGLINPFQEPITDEPFLTSDDRFMVETSVPNESSGEETGEEEEDRNTICSEAPRRMSASESEEKIRGQTFFKEFIFSPDCTIYIDYHGKNKYNMERSGAVLGVLRGIGQLNRTEINLKGFEHRNGLLGLSRCASHAIAEWQDDIMANIPGVLTSVGPISPIVQIGKGICDLFWMPVSEMRKEDGHVVKGLQRGTSSFGFSTAAAVVDLAQRLVGVVQVTAESVLFEMTPDHPSLNNRNRRPVNQRVHTPQDVRHGMQLAYDLIANGVQQTREDLELATQEDRASGRSSMRSVLRYATPAILRPFVITSQIGYHLLGGLKNQLRPDQFHDEQHKWRNERDRAGTGGN</sequence>
<evidence type="ECO:0000256" key="9">
    <source>
        <dbReference type="ARBA" id="ARBA00023136"/>
    </source>
</evidence>
<keyword evidence="7" id="KW-0072">Autophagy</keyword>
<keyword evidence="14" id="KW-1185">Reference proteome</keyword>
<evidence type="ECO:0000313" key="14">
    <source>
        <dbReference type="Proteomes" id="UP001432027"/>
    </source>
</evidence>
<feature type="compositionally biased region" description="Polar residues" evidence="12">
    <location>
        <begin position="1"/>
        <end position="10"/>
    </location>
</feature>
<evidence type="ECO:0000313" key="13">
    <source>
        <dbReference type="EMBL" id="GMT07006.1"/>
    </source>
</evidence>
<dbReference type="Proteomes" id="UP001432027">
    <property type="component" value="Unassembled WGS sequence"/>
</dbReference>
<evidence type="ECO:0000256" key="11">
    <source>
        <dbReference type="ARBA" id="ARBA00024615"/>
    </source>
</evidence>
<feature type="region of interest" description="Disordered" evidence="12">
    <location>
        <begin position="1"/>
        <end position="28"/>
    </location>
</feature>
<comment type="similarity">
    <text evidence="3">Belongs to the ATG2 family.</text>
</comment>
<evidence type="ECO:0000256" key="8">
    <source>
        <dbReference type="ARBA" id="ARBA00023055"/>
    </source>
</evidence>
<dbReference type="GO" id="GO:0005789">
    <property type="term" value="C:endoplasmic reticulum membrane"/>
    <property type="evidence" value="ECO:0007669"/>
    <property type="project" value="UniProtKB-SubCell"/>
</dbReference>
<keyword evidence="6" id="KW-0256">Endoplasmic reticulum</keyword>
<dbReference type="GO" id="GO:0034727">
    <property type="term" value="P:piecemeal microautophagy of the nucleus"/>
    <property type="evidence" value="ECO:0007669"/>
    <property type="project" value="TreeGrafter"/>
</dbReference>
<dbReference type="GO" id="GO:0000422">
    <property type="term" value="P:autophagy of mitochondrion"/>
    <property type="evidence" value="ECO:0007669"/>
    <property type="project" value="TreeGrafter"/>
</dbReference>
<feature type="non-terminal residue" evidence="13">
    <location>
        <position position="1"/>
    </location>
</feature>
<evidence type="ECO:0000256" key="2">
    <source>
        <dbReference type="ARBA" id="ARBA00004623"/>
    </source>
</evidence>
<name>A0AAV5UJ13_9BILA</name>
<evidence type="ECO:0000256" key="5">
    <source>
        <dbReference type="ARBA" id="ARBA00022448"/>
    </source>
</evidence>
<dbReference type="GO" id="GO:0032266">
    <property type="term" value="F:phosphatidylinositol-3-phosphate binding"/>
    <property type="evidence" value="ECO:0007669"/>
    <property type="project" value="TreeGrafter"/>
</dbReference>
<proteinExistence type="inferred from homology"/>
<feature type="region of interest" description="Disordered" evidence="12">
    <location>
        <begin position="69"/>
        <end position="88"/>
    </location>
</feature>
<evidence type="ECO:0000256" key="7">
    <source>
        <dbReference type="ARBA" id="ARBA00023006"/>
    </source>
</evidence>
<comment type="subcellular location">
    <subcellularLocation>
        <location evidence="1">Endoplasmic reticulum membrane</location>
        <topology evidence="1">Peripheral membrane protein</topology>
    </subcellularLocation>
    <subcellularLocation>
        <location evidence="2">Preautophagosomal structure membrane</location>
        <topology evidence="2">Peripheral membrane protein</topology>
    </subcellularLocation>
</comment>